<dbReference type="PANTHER" id="PTHR11669">
    <property type="entry name" value="REPLICATION FACTOR C / DNA POLYMERASE III GAMMA-TAU SUBUNIT"/>
    <property type="match status" value="1"/>
</dbReference>
<protein>
    <submittedName>
        <fullName evidence="2">AAA family ATPase</fullName>
    </submittedName>
</protein>
<dbReference type="Gene3D" id="3.40.50.300">
    <property type="entry name" value="P-loop containing nucleotide triphosphate hydrolases"/>
    <property type="match status" value="1"/>
</dbReference>
<dbReference type="EMBL" id="CP032829">
    <property type="protein sequence ID" value="AYJ85652.1"/>
    <property type="molecule type" value="Genomic_DNA"/>
</dbReference>
<organism evidence="2 3">
    <name type="scientific">Sphingomonas paeninsulae</name>
    <dbReference type="NCBI Taxonomy" id="2319844"/>
    <lineage>
        <taxon>Bacteria</taxon>
        <taxon>Pseudomonadati</taxon>
        <taxon>Pseudomonadota</taxon>
        <taxon>Alphaproteobacteria</taxon>
        <taxon>Sphingomonadales</taxon>
        <taxon>Sphingomonadaceae</taxon>
        <taxon>Sphingomonas</taxon>
    </lineage>
</organism>
<proteinExistence type="predicted"/>
<reference evidence="2 3" key="1">
    <citation type="submission" date="2018-09" db="EMBL/GenBank/DDBJ databases">
        <title>Sphingomonas peninsula sp. nov., isolated from fildes peninsula, Antarctic soil.</title>
        <authorList>
            <person name="Yingchao G."/>
        </authorList>
    </citation>
    <scope>NUCLEOTIDE SEQUENCE [LARGE SCALE GENOMIC DNA]</scope>
    <source>
        <strain evidence="2 3">YZ-8</strain>
    </source>
</reference>
<dbReference type="OrthoDB" id="9811073at2"/>
<dbReference type="InterPro" id="IPR003593">
    <property type="entry name" value="AAA+_ATPase"/>
</dbReference>
<accession>A0A494TEF1</accession>
<dbReference type="InterPro" id="IPR050238">
    <property type="entry name" value="DNA_Rep/Repair_Clamp_Loader"/>
</dbReference>
<feature type="domain" description="AAA+ ATPase" evidence="1">
    <location>
        <begin position="22"/>
        <end position="181"/>
    </location>
</feature>
<dbReference type="GO" id="GO:0009360">
    <property type="term" value="C:DNA polymerase III complex"/>
    <property type="evidence" value="ECO:0007669"/>
    <property type="project" value="TreeGrafter"/>
</dbReference>
<sequence length="325" mass="34660">MKLYGHDIQIAAFKAAMAGERMHHAWLLAGPRGVGKGSFAQAAALRLLAEASGRPLNLLGNDKTLEVPEDHPAAHLMSAGSHPDFRHLQRIANDKGNLARNITIDQVRGLRTLFATGTSMGDRRVILIDSIDDMERGAANAILKSLEEPPETTVFLLVSHAPGRLLPTIRSRCRMLMFAPLNEAAMTSVLTDHLPDLSVEKIASLLAGANGLPAAALGAAQLDLAAFETTLNQLATTGDPTNAIRTGLAQSLALKAALPRYEAFLMRAPTFIATRARISTGPALERALVAWGRARTLSAIAIPQSLVAETVVFEMAGYVASLADW</sequence>
<dbReference type="RefSeq" id="WP_121152277.1">
    <property type="nucleotide sequence ID" value="NZ_CP032829.1"/>
</dbReference>
<dbReference type="Pfam" id="PF13177">
    <property type="entry name" value="DNA_pol3_delta2"/>
    <property type="match status" value="1"/>
</dbReference>
<dbReference type="SUPFAM" id="SSF52540">
    <property type="entry name" value="P-loop containing nucleoside triphosphate hydrolases"/>
    <property type="match status" value="1"/>
</dbReference>
<dbReference type="SMART" id="SM00382">
    <property type="entry name" value="AAA"/>
    <property type="match status" value="1"/>
</dbReference>
<keyword evidence="3" id="KW-1185">Reference proteome</keyword>
<dbReference type="PANTHER" id="PTHR11669:SF8">
    <property type="entry name" value="DNA POLYMERASE III SUBUNIT DELTA"/>
    <property type="match status" value="1"/>
</dbReference>
<name>A0A494TEF1_SPHPE</name>
<dbReference type="KEGG" id="spha:D3Y57_06305"/>
<evidence type="ECO:0000259" key="1">
    <source>
        <dbReference type="SMART" id="SM00382"/>
    </source>
</evidence>
<dbReference type="GO" id="GO:0006261">
    <property type="term" value="P:DNA-templated DNA replication"/>
    <property type="evidence" value="ECO:0007669"/>
    <property type="project" value="TreeGrafter"/>
</dbReference>
<evidence type="ECO:0000313" key="3">
    <source>
        <dbReference type="Proteomes" id="UP000276254"/>
    </source>
</evidence>
<dbReference type="AlphaFoldDB" id="A0A494TEF1"/>
<evidence type="ECO:0000313" key="2">
    <source>
        <dbReference type="EMBL" id="AYJ85652.1"/>
    </source>
</evidence>
<gene>
    <name evidence="2" type="ORF">D3Y57_06305</name>
</gene>
<dbReference type="InterPro" id="IPR027417">
    <property type="entry name" value="P-loop_NTPase"/>
</dbReference>
<dbReference type="Proteomes" id="UP000276254">
    <property type="component" value="Chromosome"/>
</dbReference>